<dbReference type="Proteomes" id="UP000182063">
    <property type="component" value="Chromosome"/>
</dbReference>
<dbReference type="InterPro" id="IPR025354">
    <property type="entry name" value="DUF4258"/>
</dbReference>
<accession>A0A1L3ZQS8</accession>
<dbReference type="KEGG" id="sphj:BSL82_00615"/>
<dbReference type="Pfam" id="PF14076">
    <property type="entry name" value="DUF4258"/>
    <property type="match status" value="1"/>
</dbReference>
<dbReference type="STRING" id="1921510.BSL82_00615"/>
<name>A0A1L3ZQS8_9SPHN</name>
<sequence>MIAFDIDDAGIHTRGRSSLTRHARQRMKDRSIPLSIIEALLDFGERMPCGNGTETCFFTKKSWRHFAAYLGLEARYFERYRSVYVVVANDGEVITTCWRH</sequence>
<keyword evidence="2" id="KW-1185">Reference proteome</keyword>
<dbReference type="AlphaFoldDB" id="A0A1L3ZQS8"/>
<gene>
    <name evidence="1" type="ORF">BSL82_00615</name>
</gene>
<proteinExistence type="predicted"/>
<organism evidence="1 2">
    <name type="scientific">Tardibacter chloracetimidivorans</name>
    <dbReference type="NCBI Taxonomy" id="1921510"/>
    <lineage>
        <taxon>Bacteria</taxon>
        <taxon>Pseudomonadati</taxon>
        <taxon>Pseudomonadota</taxon>
        <taxon>Alphaproteobacteria</taxon>
        <taxon>Sphingomonadales</taxon>
        <taxon>Sphingomonadaceae</taxon>
        <taxon>Tardibacter</taxon>
    </lineage>
</organism>
<evidence type="ECO:0000313" key="1">
    <source>
        <dbReference type="EMBL" id="API57988.1"/>
    </source>
</evidence>
<evidence type="ECO:0000313" key="2">
    <source>
        <dbReference type="Proteomes" id="UP000182063"/>
    </source>
</evidence>
<dbReference type="OrthoDB" id="7595265at2"/>
<protein>
    <recommendedName>
        <fullName evidence="3">DUF4258 domain-containing protein</fullName>
    </recommendedName>
</protein>
<reference evidence="2" key="1">
    <citation type="submission" date="2016-11" db="EMBL/GenBank/DDBJ databases">
        <title>Complete Genome Sequence of alachlor-degrading Sphingomonas sp. strain JJ-A5.</title>
        <authorList>
            <person name="Lee H."/>
            <person name="Ka J.-O."/>
        </authorList>
    </citation>
    <scope>NUCLEOTIDE SEQUENCE [LARGE SCALE GENOMIC DNA]</scope>
    <source>
        <strain evidence="2">JJ-A5</strain>
    </source>
</reference>
<dbReference type="RefSeq" id="WP_072595564.1">
    <property type="nucleotide sequence ID" value="NZ_CP018221.1"/>
</dbReference>
<evidence type="ECO:0008006" key="3">
    <source>
        <dbReference type="Google" id="ProtNLM"/>
    </source>
</evidence>
<dbReference type="EMBL" id="CP018221">
    <property type="protein sequence ID" value="API57988.1"/>
    <property type="molecule type" value="Genomic_DNA"/>
</dbReference>